<evidence type="ECO:0000313" key="3">
    <source>
        <dbReference type="EMBL" id="CAE7215340.1"/>
    </source>
</evidence>
<feature type="compositionally biased region" description="Basic and acidic residues" evidence="1">
    <location>
        <begin position="94"/>
        <end position="111"/>
    </location>
</feature>
<accession>A0A8H3I2I3</accession>
<dbReference type="Proteomes" id="UP000663827">
    <property type="component" value="Unassembled WGS sequence"/>
</dbReference>
<organism evidence="3 4">
    <name type="scientific">Rhizoctonia solani</name>
    <dbReference type="NCBI Taxonomy" id="456999"/>
    <lineage>
        <taxon>Eukaryota</taxon>
        <taxon>Fungi</taxon>
        <taxon>Dikarya</taxon>
        <taxon>Basidiomycota</taxon>
        <taxon>Agaricomycotina</taxon>
        <taxon>Agaricomycetes</taxon>
        <taxon>Cantharellales</taxon>
        <taxon>Ceratobasidiaceae</taxon>
        <taxon>Rhizoctonia</taxon>
    </lineage>
</organism>
<feature type="transmembrane region" description="Helical" evidence="2">
    <location>
        <begin position="151"/>
        <end position="171"/>
    </location>
</feature>
<keyword evidence="2" id="KW-1133">Transmembrane helix</keyword>
<evidence type="ECO:0000256" key="1">
    <source>
        <dbReference type="SAM" id="MobiDB-lite"/>
    </source>
</evidence>
<gene>
    <name evidence="3" type="ORF">RDB_LOCUS158900</name>
</gene>
<name>A0A8H3I2I3_9AGAM</name>
<comment type="caution">
    <text evidence="3">The sequence shown here is derived from an EMBL/GenBank/DDBJ whole genome shotgun (WGS) entry which is preliminary data.</text>
</comment>
<proteinExistence type="predicted"/>
<sequence>MLGRNMDPFAKPNHPRPDPHHAWSEPKPLKLEPVPPHPNPHRAQTQPNPSQLPEVVPLRRVLTQNPNPSKWPEQHRLRLHQWRRNSHNPFDTEEGGKSADKKPEAPKTKHPELRYPGSKWVHLFYDLAWAASFSSLTGNGKFDNPLDTVNYFLFFTAVLWMWASQALYSIHFYTNDWFHLTLVFFQLFIFGMLAATTQGR</sequence>
<feature type="compositionally biased region" description="Polar residues" evidence="1">
    <location>
        <begin position="42"/>
        <end position="51"/>
    </location>
</feature>
<keyword evidence="2" id="KW-0472">Membrane</keyword>
<dbReference type="EMBL" id="CAJNJQ010004956">
    <property type="protein sequence ID" value="CAE7215340.1"/>
    <property type="molecule type" value="Genomic_DNA"/>
</dbReference>
<feature type="region of interest" description="Disordered" evidence="1">
    <location>
        <begin position="86"/>
        <end position="111"/>
    </location>
</feature>
<protein>
    <submittedName>
        <fullName evidence="3">Uncharacterized protein</fullName>
    </submittedName>
</protein>
<feature type="region of interest" description="Disordered" evidence="1">
    <location>
        <begin position="1"/>
        <end position="74"/>
    </location>
</feature>
<feature type="compositionally biased region" description="Basic and acidic residues" evidence="1">
    <location>
        <begin position="15"/>
        <end position="30"/>
    </location>
</feature>
<reference evidence="3" key="1">
    <citation type="submission" date="2021-01" db="EMBL/GenBank/DDBJ databases">
        <authorList>
            <person name="Kaushik A."/>
        </authorList>
    </citation>
    <scope>NUCLEOTIDE SEQUENCE</scope>
    <source>
        <strain evidence="3">AG5</strain>
    </source>
</reference>
<feature type="transmembrane region" description="Helical" evidence="2">
    <location>
        <begin position="177"/>
        <end position="195"/>
    </location>
</feature>
<keyword evidence="2" id="KW-0812">Transmembrane</keyword>
<dbReference type="AlphaFoldDB" id="A0A8H3I2I3"/>
<evidence type="ECO:0000256" key="2">
    <source>
        <dbReference type="SAM" id="Phobius"/>
    </source>
</evidence>
<evidence type="ECO:0000313" key="4">
    <source>
        <dbReference type="Proteomes" id="UP000663827"/>
    </source>
</evidence>